<evidence type="ECO:0000313" key="3">
    <source>
        <dbReference type="Proteomes" id="UP001219956"/>
    </source>
</evidence>
<dbReference type="Gene3D" id="3.30.300.30">
    <property type="match status" value="1"/>
</dbReference>
<gene>
    <name evidence="2" type="ORF">PQU95_10905</name>
</gene>
<protein>
    <submittedName>
        <fullName evidence="2">AMP-binding protein</fullName>
    </submittedName>
</protein>
<dbReference type="PANTHER" id="PTHR43845:SF1">
    <property type="entry name" value="BLR5969 PROTEIN"/>
    <property type="match status" value="1"/>
</dbReference>
<accession>A0ABT5IYS3</accession>
<name>A0ABT5IYS3_9NEIS</name>
<evidence type="ECO:0000259" key="1">
    <source>
        <dbReference type="Pfam" id="PF00501"/>
    </source>
</evidence>
<organism evidence="2 3">
    <name type="scientific">Vogesella aquatica</name>
    <dbReference type="NCBI Taxonomy" id="2984206"/>
    <lineage>
        <taxon>Bacteria</taxon>
        <taxon>Pseudomonadati</taxon>
        <taxon>Pseudomonadota</taxon>
        <taxon>Betaproteobacteria</taxon>
        <taxon>Neisseriales</taxon>
        <taxon>Chromobacteriaceae</taxon>
        <taxon>Vogesella</taxon>
    </lineage>
</organism>
<dbReference type="Pfam" id="PF00501">
    <property type="entry name" value="AMP-binding"/>
    <property type="match status" value="1"/>
</dbReference>
<dbReference type="InterPro" id="IPR045851">
    <property type="entry name" value="AMP-bd_C_sf"/>
</dbReference>
<feature type="domain" description="AMP-dependent synthetase/ligase" evidence="1">
    <location>
        <begin position="118"/>
        <end position="275"/>
    </location>
</feature>
<dbReference type="InterPro" id="IPR000873">
    <property type="entry name" value="AMP-dep_synth/lig_dom"/>
</dbReference>
<comment type="caution">
    <text evidence="2">The sequence shown here is derived from an EMBL/GenBank/DDBJ whole genome shotgun (WGS) entry which is preliminary data.</text>
</comment>
<keyword evidence="3" id="KW-1185">Reference proteome</keyword>
<evidence type="ECO:0000313" key="2">
    <source>
        <dbReference type="EMBL" id="MDC7717719.1"/>
    </source>
</evidence>
<dbReference type="InterPro" id="IPR042099">
    <property type="entry name" value="ANL_N_sf"/>
</dbReference>
<dbReference type="PANTHER" id="PTHR43845">
    <property type="entry name" value="BLR5969 PROTEIN"/>
    <property type="match status" value="1"/>
</dbReference>
<reference evidence="2 3" key="1">
    <citation type="submission" date="2023-01" db="EMBL/GenBank/DDBJ databases">
        <title>Novel species of the genus Vogesella isolated from rivers.</title>
        <authorList>
            <person name="Lu H."/>
        </authorList>
    </citation>
    <scope>NUCLEOTIDE SEQUENCE [LARGE SCALE GENOMIC DNA]</scope>
    <source>
        <strain evidence="2 3">DC21W</strain>
    </source>
</reference>
<dbReference type="Proteomes" id="UP001219956">
    <property type="component" value="Unassembled WGS sequence"/>
</dbReference>
<dbReference type="EMBL" id="JAQQLF010000012">
    <property type="protein sequence ID" value="MDC7717719.1"/>
    <property type="molecule type" value="Genomic_DNA"/>
</dbReference>
<dbReference type="SUPFAM" id="SSF56801">
    <property type="entry name" value="Acetyl-CoA synthetase-like"/>
    <property type="match status" value="1"/>
</dbReference>
<dbReference type="RefSeq" id="WP_272752024.1">
    <property type="nucleotide sequence ID" value="NZ_JAQQLF010000012.1"/>
</dbReference>
<sequence>MPHLDALETRTHSDRLAALLARLPAQLAHAKTHSPAYARLLADIDCLRITSLAALATLPLTRKSALLAAQQASPPFGGFATQLTGQAARLFASPGPLYEPQGHEADSWRMSRALYAAGFRAGDVVHNGFSYHFTPGGWMMDAGARALGCAVFPGGTGQTELQVQAMRDLGASGYTGTPSFLKLILEKAEQLGVALPRLDKALVSGEALPASLRAWFAERGVTVFQCYATADLGLIAYESQPGAGMVVDEGVLLELVSPGSGQPVADGEVGEVVVTSFDRHYPLIRFATGDLSATLPGPSICGRSNVRIQGWLGRADQSAKVKGMFVHPEQVHAVAARHPQLGRVRLVIQQHEHQDRMTLHAECPAPHDAATSDSVAATLRELTKLRGEVCLCTPGSLPADGKIIADERSLA</sequence>
<proteinExistence type="predicted"/>
<dbReference type="Gene3D" id="3.40.50.12780">
    <property type="entry name" value="N-terminal domain of ligase-like"/>
    <property type="match status" value="1"/>
</dbReference>